<reference evidence="2" key="1">
    <citation type="submission" date="2022-08" db="EMBL/GenBank/DDBJ databases">
        <authorList>
            <consortium name="DOE Joint Genome Institute"/>
            <person name="Min B."/>
            <person name="Riley R."/>
            <person name="Sierra-Patev S."/>
            <person name="Naranjo-Ortiz M."/>
            <person name="Looney B."/>
            <person name="Konkel Z."/>
            <person name="Slot J.C."/>
            <person name="Sakamoto Y."/>
            <person name="Steenwyk J.L."/>
            <person name="Rokas A."/>
            <person name="Carro J."/>
            <person name="Camarero S."/>
            <person name="Ferreira P."/>
            <person name="Molpeceres G."/>
            <person name="Ruiz-Duenas F.J."/>
            <person name="Serrano A."/>
            <person name="Henrissat B."/>
            <person name="Drula E."/>
            <person name="Hughes K.W."/>
            <person name="Mata J.L."/>
            <person name="Ishikawa N.K."/>
            <person name="Vargas-Isla R."/>
            <person name="Ushijima S."/>
            <person name="Smith C.A."/>
            <person name="Ahrendt S."/>
            <person name="Andreopoulos W."/>
            <person name="He G."/>
            <person name="Labutti K."/>
            <person name="Lipzen A."/>
            <person name="Ng V."/>
            <person name="Sandor L."/>
            <person name="Barry K."/>
            <person name="Martinez A.T."/>
            <person name="Xiao Y."/>
            <person name="Gibbons J.G."/>
            <person name="Terashima K."/>
            <person name="Hibbett D.S."/>
            <person name="Grigoriev I.V."/>
        </authorList>
    </citation>
    <scope>NUCLEOTIDE SEQUENCE</scope>
    <source>
        <strain evidence="2">TFB9207</strain>
    </source>
</reference>
<keyword evidence="1" id="KW-1133">Transmembrane helix</keyword>
<feature type="transmembrane region" description="Helical" evidence="1">
    <location>
        <begin position="173"/>
        <end position="197"/>
    </location>
</feature>
<dbReference type="Proteomes" id="UP001163846">
    <property type="component" value="Unassembled WGS sequence"/>
</dbReference>
<feature type="transmembrane region" description="Helical" evidence="1">
    <location>
        <begin position="55"/>
        <end position="76"/>
    </location>
</feature>
<keyword evidence="3" id="KW-1185">Reference proteome</keyword>
<comment type="caution">
    <text evidence="2">The sequence shown here is derived from an EMBL/GenBank/DDBJ whole genome shotgun (WGS) entry which is preliminary data.</text>
</comment>
<name>A0AA38PJ10_9AGAR</name>
<organism evidence="2 3">
    <name type="scientific">Lentinula raphanica</name>
    <dbReference type="NCBI Taxonomy" id="153919"/>
    <lineage>
        <taxon>Eukaryota</taxon>
        <taxon>Fungi</taxon>
        <taxon>Dikarya</taxon>
        <taxon>Basidiomycota</taxon>
        <taxon>Agaricomycotina</taxon>
        <taxon>Agaricomycetes</taxon>
        <taxon>Agaricomycetidae</taxon>
        <taxon>Agaricales</taxon>
        <taxon>Marasmiineae</taxon>
        <taxon>Omphalotaceae</taxon>
        <taxon>Lentinula</taxon>
    </lineage>
</organism>
<evidence type="ECO:0000256" key="1">
    <source>
        <dbReference type="SAM" id="Phobius"/>
    </source>
</evidence>
<keyword evidence="1" id="KW-0812">Transmembrane</keyword>
<evidence type="ECO:0000313" key="3">
    <source>
        <dbReference type="Proteomes" id="UP001163846"/>
    </source>
</evidence>
<dbReference type="EMBL" id="MU805972">
    <property type="protein sequence ID" value="KAJ3843611.1"/>
    <property type="molecule type" value="Genomic_DNA"/>
</dbReference>
<keyword evidence="1" id="KW-0472">Membrane</keyword>
<proteinExistence type="predicted"/>
<feature type="transmembrane region" description="Helical" evidence="1">
    <location>
        <begin position="115"/>
        <end position="135"/>
    </location>
</feature>
<feature type="transmembrane region" description="Helical" evidence="1">
    <location>
        <begin position="142"/>
        <end position="161"/>
    </location>
</feature>
<sequence length="311" mass="34244">MSSTTDTKLLASVGKELFSYTIQFICFSVLYTIHLLATSIALKLLSPKPRSTRKFLLLSFMCLLVVIDTLDFLVTLEPLLILSKRMALVVPLDDGLLKQSTAAQNAILPWYEMSVWLVTLKLCISDSLVIWRAIAIWDRNHYVKWSLVTLMTCNGAVLSNLSSVNPVTNEQLGAAAIFTSLATNAAGTASVALKLWIYWSSVRTILAQSFESTAMQRLLLLLVESGAVLFVLQFAMAMLVVVEADSQSSYSFQLATDILDQFFEETYSLYPVAVVIMINLQSSVIEATVVHSGTALESSSKDNDVDCARNS</sequence>
<dbReference type="AlphaFoldDB" id="A0AA38PJ10"/>
<evidence type="ECO:0000313" key="2">
    <source>
        <dbReference type="EMBL" id="KAJ3843611.1"/>
    </source>
</evidence>
<protein>
    <submittedName>
        <fullName evidence="2">Uncharacterized protein</fullName>
    </submittedName>
</protein>
<accession>A0AA38PJ10</accession>
<gene>
    <name evidence="2" type="ORF">F5878DRAFT_604409</name>
</gene>
<feature type="transmembrane region" description="Helical" evidence="1">
    <location>
        <begin position="20"/>
        <end position="43"/>
    </location>
</feature>
<feature type="transmembrane region" description="Helical" evidence="1">
    <location>
        <begin position="218"/>
        <end position="242"/>
    </location>
</feature>